<dbReference type="EMBL" id="CAIIXF020000009">
    <property type="protein sequence ID" value="CAH1795031.1"/>
    <property type="molecule type" value="Genomic_DNA"/>
</dbReference>
<protein>
    <submittedName>
        <fullName evidence="1">Uncharacterized protein</fullName>
    </submittedName>
</protein>
<sequence>MPLYVQGKKLTQIQDSVTDFFEEFPHFKENGKELCSQTKKVIQPQGLLYVDQREYAAVTPNDTCIKTLGSDDATTCHIVVMRHSVTKVTCLGHLDGSGTEAGLREMMDLVIRLSDHTTEGRVEVHMIGGFKDSRNLSAQLSIEILKTFHEMNEDVYLETACITDVNNVTKDALEFPVIYGIAVNVANGDVFNASFSTTRPDRTLRSARHFTGGRQMLNIYDNENEQLTIGPFDYDPFENLDLWVRLPDHYIRQYLSTSPEQEPEHFVANVRRTLCFIHDNPKPLETIFKDGKPRRFKIQEDGAWTLLEV</sequence>
<dbReference type="GO" id="GO:0008418">
    <property type="term" value="F:protein-N-terminal asparagine amidohydrolase activity"/>
    <property type="evidence" value="ECO:0007669"/>
    <property type="project" value="InterPro"/>
</dbReference>
<dbReference type="PANTHER" id="PTHR12498">
    <property type="entry name" value="N-TERMINAL ASPARAGINE AMIDOHYDROLASE"/>
    <property type="match status" value="1"/>
</dbReference>
<evidence type="ECO:0000313" key="2">
    <source>
        <dbReference type="Proteomes" id="UP000749559"/>
    </source>
</evidence>
<dbReference type="GO" id="GO:0006511">
    <property type="term" value="P:ubiquitin-dependent protein catabolic process"/>
    <property type="evidence" value="ECO:0007669"/>
    <property type="project" value="TreeGrafter"/>
</dbReference>
<keyword evidence="2" id="KW-1185">Reference proteome</keyword>
<proteinExistence type="predicted"/>
<comment type="caution">
    <text evidence="1">The sequence shown here is derived from an EMBL/GenBank/DDBJ whole genome shotgun (WGS) entry which is preliminary data.</text>
</comment>
<dbReference type="OrthoDB" id="539995at2759"/>
<name>A0A8J1XYV3_OWEFU</name>
<dbReference type="PANTHER" id="PTHR12498:SF0">
    <property type="entry name" value="PROTEIN N-TERMINAL ASPARAGINE AMIDOHYDROLASE"/>
    <property type="match status" value="1"/>
</dbReference>
<gene>
    <name evidence="1" type="ORF">OFUS_LOCUS19627</name>
</gene>
<dbReference type="Proteomes" id="UP000749559">
    <property type="component" value="Unassembled WGS sequence"/>
</dbReference>
<dbReference type="Pfam" id="PF14736">
    <property type="entry name" value="N_Asn_amidohyd"/>
    <property type="match status" value="1"/>
</dbReference>
<reference evidence="1" key="1">
    <citation type="submission" date="2022-03" db="EMBL/GenBank/DDBJ databases">
        <authorList>
            <person name="Martin C."/>
        </authorList>
    </citation>
    <scope>NUCLEOTIDE SEQUENCE</scope>
</reference>
<accession>A0A8J1XYV3</accession>
<organism evidence="1 2">
    <name type="scientific">Owenia fusiformis</name>
    <name type="common">Polychaete worm</name>
    <dbReference type="NCBI Taxonomy" id="6347"/>
    <lineage>
        <taxon>Eukaryota</taxon>
        <taxon>Metazoa</taxon>
        <taxon>Spiralia</taxon>
        <taxon>Lophotrochozoa</taxon>
        <taxon>Annelida</taxon>
        <taxon>Polychaeta</taxon>
        <taxon>Sedentaria</taxon>
        <taxon>Canalipalpata</taxon>
        <taxon>Sabellida</taxon>
        <taxon>Oweniida</taxon>
        <taxon>Oweniidae</taxon>
        <taxon>Owenia</taxon>
    </lineage>
</organism>
<dbReference type="GO" id="GO:0005634">
    <property type="term" value="C:nucleus"/>
    <property type="evidence" value="ECO:0007669"/>
    <property type="project" value="TreeGrafter"/>
</dbReference>
<dbReference type="AlphaFoldDB" id="A0A8J1XYV3"/>
<dbReference type="InterPro" id="IPR026750">
    <property type="entry name" value="NTAN1"/>
</dbReference>
<evidence type="ECO:0000313" key="1">
    <source>
        <dbReference type="EMBL" id="CAH1795031.1"/>
    </source>
</evidence>